<dbReference type="GO" id="GO:0005783">
    <property type="term" value="C:endoplasmic reticulum"/>
    <property type="evidence" value="ECO:0007669"/>
    <property type="project" value="TreeGrafter"/>
</dbReference>
<keyword evidence="6 10" id="KW-0472">Membrane</keyword>
<keyword evidence="4 10" id="KW-0812">Transmembrane</keyword>
<name>A0A9W6F8E5_9CHLO</name>
<dbReference type="EC" id="2.3.1.225" evidence="10"/>
<comment type="similarity">
    <text evidence="2 10">Belongs to the DHHC palmitoyltransferase family.</text>
</comment>
<dbReference type="PANTHER" id="PTHR22883">
    <property type="entry name" value="ZINC FINGER DHHC DOMAIN CONTAINING PROTEIN"/>
    <property type="match status" value="1"/>
</dbReference>
<comment type="catalytic activity">
    <reaction evidence="10">
        <text>L-cysteinyl-[protein] + hexadecanoyl-CoA = S-hexadecanoyl-L-cysteinyl-[protein] + CoA</text>
        <dbReference type="Rhea" id="RHEA:36683"/>
        <dbReference type="Rhea" id="RHEA-COMP:10131"/>
        <dbReference type="Rhea" id="RHEA-COMP:11032"/>
        <dbReference type="ChEBI" id="CHEBI:29950"/>
        <dbReference type="ChEBI" id="CHEBI:57287"/>
        <dbReference type="ChEBI" id="CHEBI:57379"/>
        <dbReference type="ChEBI" id="CHEBI:74151"/>
        <dbReference type="EC" id="2.3.1.225"/>
    </reaction>
</comment>
<keyword evidence="14" id="KW-1185">Reference proteome</keyword>
<evidence type="ECO:0000256" key="7">
    <source>
        <dbReference type="ARBA" id="ARBA00023139"/>
    </source>
</evidence>
<keyword evidence="5 10" id="KW-1133">Transmembrane helix</keyword>
<dbReference type="GO" id="GO:0019706">
    <property type="term" value="F:protein-cysteine S-palmitoyltransferase activity"/>
    <property type="evidence" value="ECO:0007669"/>
    <property type="project" value="UniProtKB-EC"/>
</dbReference>
<dbReference type="Pfam" id="PF01529">
    <property type="entry name" value="DHHC"/>
    <property type="match status" value="1"/>
</dbReference>
<comment type="caution">
    <text evidence="13">The sequence shown here is derived from an EMBL/GenBank/DDBJ whole genome shotgun (WGS) entry which is preliminary data.</text>
</comment>
<feature type="transmembrane region" description="Helical" evidence="10">
    <location>
        <begin position="204"/>
        <end position="231"/>
    </location>
</feature>
<gene>
    <name evidence="13" type="primary">PLEST005388</name>
    <name evidence="13" type="ORF">PLESTB_001493000</name>
</gene>
<dbReference type="GO" id="GO:0006612">
    <property type="term" value="P:protein targeting to membrane"/>
    <property type="evidence" value="ECO:0007669"/>
    <property type="project" value="TreeGrafter"/>
</dbReference>
<organism evidence="13 14">
    <name type="scientific">Pleodorina starrii</name>
    <dbReference type="NCBI Taxonomy" id="330485"/>
    <lineage>
        <taxon>Eukaryota</taxon>
        <taxon>Viridiplantae</taxon>
        <taxon>Chlorophyta</taxon>
        <taxon>core chlorophytes</taxon>
        <taxon>Chlorophyceae</taxon>
        <taxon>CS clade</taxon>
        <taxon>Chlamydomonadales</taxon>
        <taxon>Volvocaceae</taxon>
        <taxon>Pleodorina</taxon>
    </lineage>
</organism>
<dbReference type="Proteomes" id="UP001165080">
    <property type="component" value="Unassembled WGS sequence"/>
</dbReference>
<dbReference type="PANTHER" id="PTHR22883:SF301">
    <property type="entry name" value="PALMITOYLTRANSFERASE ZDHHC12"/>
    <property type="match status" value="1"/>
</dbReference>
<keyword evidence="9 10" id="KW-0012">Acyltransferase</keyword>
<keyword evidence="7" id="KW-0564">Palmitate</keyword>
<sequence length="332" mass="34818">MAVGSCQQHLAHVAWWVLHIGGLAAVCALPSDLHLGEGMTAQRWLVAIALSLNVLTYYAVRFSDPGWADPPGPSSLPPSFPFPRTLTTPNDSTSPPLSSDCESTAAALLPTTTVAGAIPTPSPARCPHCGCLRRSPATTQHCRYCDRCVDGFDHHCMWLGVCVGGRNHHLFARYATTQTAVVLLGCHYTLTACGRRSALGYTWAYGALGLLGLLVLPLSFLTVTHVFLVLTGQTSRQVLRRFRSGSVSHRGGAGGVHCGGGGGGGGGGAGGAGSGWELLGLAQPRLSLGMVLQNGAHLVCGLRPAWLLRAGWVQRAGAVLGRVANNRYYSCC</sequence>
<feature type="transmembrane region" description="Helical" evidence="10">
    <location>
        <begin position="13"/>
        <end position="31"/>
    </location>
</feature>
<feature type="compositionally biased region" description="Pro residues" evidence="11">
    <location>
        <begin position="72"/>
        <end position="81"/>
    </location>
</feature>
<reference evidence="13 14" key="1">
    <citation type="journal article" date="2023" name="Commun. Biol.">
        <title>Reorganization of the ancestral sex-determining regions during the evolution of trioecy in Pleodorina starrii.</title>
        <authorList>
            <person name="Takahashi K."/>
            <person name="Suzuki S."/>
            <person name="Kawai-Toyooka H."/>
            <person name="Yamamoto K."/>
            <person name="Hamaji T."/>
            <person name="Ootsuki R."/>
            <person name="Yamaguchi H."/>
            <person name="Kawachi M."/>
            <person name="Higashiyama T."/>
            <person name="Nozaki H."/>
        </authorList>
    </citation>
    <scope>NUCLEOTIDE SEQUENCE [LARGE SCALE GENOMIC DNA]</scope>
    <source>
        <strain evidence="13 14">NIES-4479</strain>
    </source>
</reference>
<dbReference type="InterPro" id="IPR039859">
    <property type="entry name" value="PFA4/ZDH16/20/ERF2-like"/>
</dbReference>
<evidence type="ECO:0000256" key="3">
    <source>
        <dbReference type="ARBA" id="ARBA00022679"/>
    </source>
</evidence>
<evidence type="ECO:0000256" key="5">
    <source>
        <dbReference type="ARBA" id="ARBA00022989"/>
    </source>
</evidence>
<evidence type="ECO:0000256" key="6">
    <source>
        <dbReference type="ARBA" id="ARBA00023136"/>
    </source>
</evidence>
<evidence type="ECO:0000256" key="10">
    <source>
        <dbReference type="RuleBase" id="RU079119"/>
    </source>
</evidence>
<feature type="region of interest" description="Disordered" evidence="11">
    <location>
        <begin position="72"/>
        <end position="97"/>
    </location>
</feature>
<evidence type="ECO:0000256" key="2">
    <source>
        <dbReference type="ARBA" id="ARBA00008574"/>
    </source>
</evidence>
<feature type="domain" description="Palmitoyltransferase DHHC" evidence="12">
    <location>
        <begin position="131"/>
        <end position="237"/>
    </location>
</feature>
<evidence type="ECO:0000256" key="11">
    <source>
        <dbReference type="SAM" id="MobiDB-lite"/>
    </source>
</evidence>
<evidence type="ECO:0000256" key="9">
    <source>
        <dbReference type="ARBA" id="ARBA00023315"/>
    </source>
</evidence>
<evidence type="ECO:0000256" key="8">
    <source>
        <dbReference type="ARBA" id="ARBA00023288"/>
    </source>
</evidence>
<accession>A0A9W6F8E5</accession>
<evidence type="ECO:0000256" key="1">
    <source>
        <dbReference type="ARBA" id="ARBA00004127"/>
    </source>
</evidence>
<dbReference type="GO" id="GO:0005794">
    <property type="term" value="C:Golgi apparatus"/>
    <property type="evidence" value="ECO:0007669"/>
    <property type="project" value="TreeGrafter"/>
</dbReference>
<evidence type="ECO:0000256" key="4">
    <source>
        <dbReference type="ARBA" id="ARBA00022692"/>
    </source>
</evidence>
<keyword evidence="3 10" id="KW-0808">Transferase</keyword>
<dbReference type="EMBL" id="BRXU01000028">
    <property type="protein sequence ID" value="GLC59491.1"/>
    <property type="molecule type" value="Genomic_DNA"/>
</dbReference>
<dbReference type="InterPro" id="IPR001594">
    <property type="entry name" value="Palmitoyltrfase_DHHC"/>
</dbReference>
<evidence type="ECO:0000259" key="12">
    <source>
        <dbReference type="Pfam" id="PF01529"/>
    </source>
</evidence>
<dbReference type="AlphaFoldDB" id="A0A9W6F8E5"/>
<protein>
    <recommendedName>
        <fullName evidence="10">S-acyltransferase</fullName>
        <ecNumber evidence="10">2.3.1.225</ecNumber>
    </recommendedName>
    <alternativeName>
        <fullName evidence="10">Palmitoyltransferase</fullName>
    </alternativeName>
</protein>
<proteinExistence type="inferred from homology"/>
<feature type="transmembrane region" description="Helical" evidence="10">
    <location>
        <begin position="43"/>
        <end position="60"/>
    </location>
</feature>
<comment type="domain">
    <text evidence="10">The DHHC domain is required for palmitoyltransferase activity.</text>
</comment>
<comment type="subcellular location">
    <subcellularLocation>
        <location evidence="1">Endomembrane system</location>
        <topology evidence="1">Multi-pass membrane protein</topology>
    </subcellularLocation>
</comment>
<evidence type="ECO:0000313" key="13">
    <source>
        <dbReference type="EMBL" id="GLC59491.1"/>
    </source>
</evidence>
<evidence type="ECO:0000313" key="14">
    <source>
        <dbReference type="Proteomes" id="UP001165080"/>
    </source>
</evidence>
<dbReference type="PROSITE" id="PS50216">
    <property type="entry name" value="DHHC"/>
    <property type="match status" value="1"/>
</dbReference>
<keyword evidence="8" id="KW-0449">Lipoprotein</keyword>